<comment type="similarity">
    <text evidence="6">Belongs to the transcriptional regulatory CopG/NikR family.</text>
</comment>
<dbReference type="InterPro" id="IPR045865">
    <property type="entry name" value="ACT-like_dom_sf"/>
</dbReference>
<dbReference type="Gene3D" id="3.30.70.1150">
    <property type="entry name" value="ACT-like. Chain A, domain 2"/>
    <property type="match status" value="1"/>
</dbReference>
<evidence type="ECO:0000259" key="7">
    <source>
        <dbReference type="Pfam" id="PF08753"/>
    </source>
</evidence>
<protein>
    <recommendedName>
        <fullName evidence="6">Putative nickel-responsive regulator</fullName>
    </recommendedName>
</protein>
<dbReference type="SUPFAM" id="SSF47598">
    <property type="entry name" value="Ribbon-helix-helix"/>
    <property type="match status" value="1"/>
</dbReference>
<dbReference type="InterPro" id="IPR014864">
    <property type="entry name" value="TF_NikR_Ni-bd_C"/>
</dbReference>
<dbReference type="InterPro" id="IPR050192">
    <property type="entry name" value="CopG/NikR_regulator"/>
</dbReference>
<keyword evidence="9" id="KW-1185">Reference proteome</keyword>
<name>A0A501PA97_9PROT</name>
<evidence type="ECO:0000256" key="5">
    <source>
        <dbReference type="ARBA" id="ARBA00023163"/>
    </source>
</evidence>
<gene>
    <name evidence="8" type="ORF">FIV46_17905</name>
</gene>
<comment type="caution">
    <text evidence="8">The sequence shown here is derived from an EMBL/GenBank/DDBJ whole genome shotgun (WGS) entry which is preliminary data.</text>
</comment>
<evidence type="ECO:0000256" key="1">
    <source>
        <dbReference type="ARBA" id="ARBA00022596"/>
    </source>
</evidence>
<dbReference type="InterPro" id="IPR022988">
    <property type="entry name" value="Ni_resp_reg_NikR"/>
</dbReference>
<evidence type="ECO:0000256" key="6">
    <source>
        <dbReference type="HAMAP-Rule" id="MF_00476"/>
    </source>
</evidence>
<evidence type="ECO:0000256" key="4">
    <source>
        <dbReference type="ARBA" id="ARBA00023125"/>
    </source>
</evidence>
<dbReference type="GO" id="GO:0010045">
    <property type="term" value="P:response to nickel cation"/>
    <property type="evidence" value="ECO:0007669"/>
    <property type="project" value="InterPro"/>
</dbReference>
<dbReference type="InterPro" id="IPR010985">
    <property type="entry name" value="Ribbon_hlx_hlx"/>
</dbReference>
<dbReference type="PANTHER" id="PTHR34719">
    <property type="entry name" value="NICKEL-RESPONSIVE REGULATOR"/>
    <property type="match status" value="1"/>
</dbReference>
<dbReference type="Pfam" id="PF08753">
    <property type="entry name" value="NikR_C"/>
    <property type="match status" value="1"/>
</dbReference>
<sequence>MNDQPQERLARLGVSLPSRLLDELDTMISDRGLTNRSQLIAELVRQAVTKHAAVEPGAVLAGTITMIYQNNKGHIRNALAQTQQYFIKETISSQHVFLEEDHSLEVLLVQGTIERLNDLCDQMRAIRGVNQINLVTTRTLLPPLHAHGDEAGEIEFKKKEVK</sequence>
<evidence type="ECO:0000256" key="2">
    <source>
        <dbReference type="ARBA" id="ARBA00022723"/>
    </source>
</evidence>
<dbReference type="CDD" id="cd22231">
    <property type="entry name" value="RHH_NikR_HicB-like"/>
    <property type="match status" value="1"/>
</dbReference>
<dbReference type="RefSeq" id="WP_139942315.1">
    <property type="nucleotide sequence ID" value="NZ_JBHSYP010000003.1"/>
</dbReference>
<keyword evidence="3 6" id="KW-0805">Transcription regulation</keyword>
<dbReference type="Proteomes" id="UP000319148">
    <property type="component" value="Unassembled WGS sequence"/>
</dbReference>
<evidence type="ECO:0000313" key="8">
    <source>
        <dbReference type="EMBL" id="TPD56844.1"/>
    </source>
</evidence>
<comment type="function">
    <text evidence="6">Transcriptional regulator.</text>
</comment>
<dbReference type="GO" id="GO:0003677">
    <property type="term" value="F:DNA binding"/>
    <property type="evidence" value="ECO:0007669"/>
    <property type="project" value="UniProtKB-KW"/>
</dbReference>
<reference evidence="9" key="1">
    <citation type="submission" date="2019-06" db="EMBL/GenBank/DDBJ databases">
        <title>The complete genome of Emcibacter congregatus ZYLT.</title>
        <authorList>
            <person name="Zhao Z."/>
        </authorList>
    </citation>
    <scope>NUCLEOTIDE SEQUENCE [LARGE SCALE GENOMIC DNA]</scope>
    <source>
        <strain evidence="9">MCCC 1A06723</strain>
    </source>
</reference>
<dbReference type="EMBL" id="VFIY01000019">
    <property type="protein sequence ID" value="TPD56844.1"/>
    <property type="molecule type" value="Genomic_DNA"/>
</dbReference>
<evidence type="ECO:0000256" key="3">
    <source>
        <dbReference type="ARBA" id="ARBA00023015"/>
    </source>
</evidence>
<dbReference type="Gene3D" id="1.10.1220.10">
    <property type="entry name" value="Met repressor-like"/>
    <property type="match status" value="1"/>
</dbReference>
<dbReference type="AlphaFoldDB" id="A0A501PA97"/>
<comment type="caution">
    <text evidence="6">Lacks conserved residue(s) required for the propagation of feature annotation.</text>
</comment>
<feature type="domain" description="Transcription factor NikR nickel binding C-terminal" evidence="7">
    <location>
        <begin position="61"/>
        <end position="137"/>
    </location>
</feature>
<dbReference type="HAMAP" id="MF_00476">
    <property type="entry name" value="NikR"/>
    <property type="match status" value="1"/>
</dbReference>
<keyword evidence="4 6" id="KW-0238">DNA-binding</keyword>
<proteinExistence type="inferred from homology"/>
<keyword evidence="1" id="KW-0533">Nickel</keyword>
<dbReference type="PANTHER" id="PTHR34719:SF2">
    <property type="entry name" value="NICKEL-RESPONSIVE REGULATOR"/>
    <property type="match status" value="1"/>
</dbReference>
<dbReference type="OrthoDB" id="7582516at2"/>
<evidence type="ECO:0000313" key="9">
    <source>
        <dbReference type="Proteomes" id="UP000319148"/>
    </source>
</evidence>
<keyword evidence="2" id="KW-0479">Metal-binding</keyword>
<dbReference type="GO" id="GO:0016151">
    <property type="term" value="F:nickel cation binding"/>
    <property type="evidence" value="ECO:0007669"/>
    <property type="project" value="UniProtKB-UniRule"/>
</dbReference>
<organism evidence="8 9">
    <name type="scientific">Emcibacter nanhaiensis</name>
    <dbReference type="NCBI Taxonomy" id="1505037"/>
    <lineage>
        <taxon>Bacteria</taxon>
        <taxon>Pseudomonadati</taxon>
        <taxon>Pseudomonadota</taxon>
        <taxon>Alphaproteobacteria</taxon>
        <taxon>Emcibacterales</taxon>
        <taxon>Emcibacteraceae</taxon>
        <taxon>Emcibacter</taxon>
    </lineage>
</organism>
<dbReference type="GO" id="GO:0003700">
    <property type="term" value="F:DNA-binding transcription factor activity"/>
    <property type="evidence" value="ECO:0007669"/>
    <property type="project" value="UniProtKB-UniRule"/>
</dbReference>
<dbReference type="SUPFAM" id="SSF55021">
    <property type="entry name" value="ACT-like"/>
    <property type="match status" value="1"/>
</dbReference>
<keyword evidence="5 6" id="KW-0804">Transcription</keyword>
<accession>A0A501PA97</accession>
<dbReference type="InterPro" id="IPR013321">
    <property type="entry name" value="Arc_rbn_hlx_hlx"/>
</dbReference>
<dbReference type="InterPro" id="IPR027271">
    <property type="entry name" value="Acetolactate_synth/TF_NikR_C"/>
</dbReference>